<dbReference type="AlphaFoldDB" id="A0A0H2ZZM1"/>
<evidence type="ECO:0000313" key="3">
    <source>
        <dbReference type="Proteomes" id="UP000001574"/>
    </source>
</evidence>
<gene>
    <name evidence="2" type="ordered locus">MAV_1451</name>
    <name evidence="1" type="ordered locus">MAV_1480</name>
</gene>
<dbReference type="EMBL" id="CP000479">
    <property type="protein sequence ID" value="ABK68103.1"/>
    <property type="molecule type" value="Genomic_DNA"/>
</dbReference>
<proteinExistence type="predicted"/>
<evidence type="ECO:0008006" key="4">
    <source>
        <dbReference type="Google" id="ProtNLM"/>
    </source>
</evidence>
<reference evidence="1 3" key="1">
    <citation type="submission" date="2006-10" db="EMBL/GenBank/DDBJ databases">
        <authorList>
            <person name="Fleischmann R.D."/>
            <person name="Dodson R.J."/>
            <person name="Haft D.H."/>
            <person name="Merkel J.S."/>
            <person name="Nelson W.C."/>
            <person name="Fraser C.M."/>
        </authorList>
    </citation>
    <scope>NUCLEOTIDE SEQUENCE [LARGE SCALE GENOMIC DNA]</scope>
    <source>
        <strain evidence="1 3">104</strain>
    </source>
</reference>
<name>A0A0H2ZZM1_MYCA1</name>
<evidence type="ECO:0000313" key="1">
    <source>
        <dbReference type="EMBL" id="ABK67209.1"/>
    </source>
</evidence>
<dbReference type="Proteomes" id="UP000001574">
    <property type="component" value="Chromosome"/>
</dbReference>
<accession>A0A0H2ZZM1</accession>
<dbReference type="RefSeq" id="WP_011724148.1">
    <property type="nucleotide sequence ID" value="NC_008595.1"/>
</dbReference>
<dbReference type="KEGG" id="mav:MAV_1480"/>
<sequence>MGQDSLQVVPAELVATAAQWQALSSQFIGAPPSPGPSFEATTAAVNALNAAIAATTASFVARTQETVGGVTTASGGYLSQEATSAAAMNDVTNVRVV</sequence>
<dbReference type="HOGENOM" id="CLU_147965_3_1_11"/>
<organism evidence="1 3">
    <name type="scientific">Mycobacterium avium (strain 104)</name>
    <dbReference type="NCBI Taxonomy" id="243243"/>
    <lineage>
        <taxon>Bacteria</taxon>
        <taxon>Bacillati</taxon>
        <taxon>Actinomycetota</taxon>
        <taxon>Actinomycetes</taxon>
        <taxon>Mycobacteriales</taxon>
        <taxon>Mycobacteriaceae</taxon>
        <taxon>Mycobacterium</taxon>
        <taxon>Mycobacterium avium complex (MAC)</taxon>
    </lineage>
</organism>
<evidence type="ECO:0000313" key="2">
    <source>
        <dbReference type="EMBL" id="ABK68103.1"/>
    </source>
</evidence>
<dbReference type="EMBL" id="CP000479">
    <property type="protein sequence ID" value="ABK67209.1"/>
    <property type="molecule type" value="Genomic_DNA"/>
</dbReference>
<protein>
    <recommendedName>
        <fullName evidence="4">PE family protein</fullName>
    </recommendedName>
</protein>
<dbReference type="KEGG" id="mav:MAV_1451"/>